<dbReference type="AlphaFoldDB" id="A0A0D0CMJ6"/>
<keyword evidence="4" id="KW-1185">Reference proteome</keyword>
<evidence type="ECO:0000313" key="4">
    <source>
        <dbReference type="Proteomes" id="UP000053593"/>
    </source>
</evidence>
<reference evidence="3 4" key="1">
    <citation type="submission" date="2014-04" db="EMBL/GenBank/DDBJ databases">
        <title>Evolutionary Origins and Diversification of the Mycorrhizal Mutualists.</title>
        <authorList>
            <consortium name="DOE Joint Genome Institute"/>
            <consortium name="Mycorrhizal Genomics Consortium"/>
            <person name="Kohler A."/>
            <person name="Kuo A."/>
            <person name="Nagy L.G."/>
            <person name="Floudas D."/>
            <person name="Copeland A."/>
            <person name="Barry K.W."/>
            <person name="Cichocki N."/>
            <person name="Veneault-Fourrey C."/>
            <person name="LaButti K."/>
            <person name="Lindquist E.A."/>
            <person name="Lipzen A."/>
            <person name="Lundell T."/>
            <person name="Morin E."/>
            <person name="Murat C."/>
            <person name="Riley R."/>
            <person name="Ohm R."/>
            <person name="Sun H."/>
            <person name="Tunlid A."/>
            <person name="Henrissat B."/>
            <person name="Grigoriev I.V."/>
            <person name="Hibbett D.S."/>
            <person name="Martin F."/>
        </authorList>
    </citation>
    <scope>NUCLEOTIDE SEQUENCE [LARGE SCALE GENOMIC DNA]</scope>
    <source>
        <strain evidence="3 4">FD-317 M1</strain>
    </source>
</reference>
<dbReference type="SUPFAM" id="SSF51430">
    <property type="entry name" value="NAD(P)-linked oxidoreductase"/>
    <property type="match status" value="1"/>
</dbReference>
<accession>A0A0D0CMJ6</accession>
<dbReference type="Gene3D" id="3.20.20.100">
    <property type="entry name" value="NADP-dependent oxidoreductase domain"/>
    <property type="match status" value="1"/>
</dbReference>
<dbReference type="PANTHER" id="PTHR43625">
    <property type="entry name" value="AFLATOXIN B1 ALDEHYDE REDUCTASE"/>
    <property type="match status" value="1"/>
</dbReference>
<sequence length="344" mass="37407">MVSQSIRLGGTASNISVGRVAHGLMGMTARWPNPISDEEAFESIKAGVDALPPGTKMFLNSGEFYGQNWGPENLQLLRRFYEKYPEYADKTFLSVKGAFSVGKTGPVADCSIENLRKSVDNIIRDLGPIKKVDLFEPARIDRNLPIETIMENLVTLLKEGKFSHIGLSECLASTLRKANSVYPITAAEIEVSPWAYEENQKAVIATAIELNISVLAYSPLGQGTLTGSIKSPSDLPEGDVRANYDKFKEDHFKSNLAIVDGLNAVASKKGISTAQLCIAWVASLGPTMIPLAGSSKITRTLENLKGGYVNLTKEEMDGVEKVLAANPVAGERYYGKDLDLFLWG</sequence>
<dbReference type="EMBL" id="KN834798">
    <property type="protein sequence ID" value="KIK56438.1"/>
    <property type="molecule type" value="Genomic_DNA"/>
</dbReference>
<protein>
    <recommendedName>
        <fullName evidence="2">NADP-dependent oxidoreductase domain-containing protein</fullName>
    </recommendedName>
</protein>
<evidence type="ECO:0000313" key="3">
    <source>
        <dbReference type="EMBL" id="KIK56438.1"/>
    </source>
</evidence>
<organism evidence="3 4">
    <name type="scientific">Collybiopsis luxurians FD-317 M1</name>
    <dbReference type="NCBI Taxonomy" id="944289"/>
    <lineage>
        <taxon>Eukaryota</taxon>
        <taxon>Fungi</taxon>
        <taxon>Dikarya</taxon>
        <taxon>Basidiomycota</taxon>
        <taxon>Agaricomycotina</taxon>
        <taxon>Agaricomycetes</taxon>
        <taxon>Agaricomycetidae</taxon>
        <taxon>Agaricales</taxon>
        <taxon>Marasmiineae</taxon>
        <taxon>Omphalotaceae</taxon>
        <taxon>Collybiopsis</taxon>
        <taxon>Collybiopsis luxurians</taxon>
    </lineage>
</organism>
<dbReference type="PANTHER" id="PTHR43625:SF78">
    <property type="entry name" value="PYRIDOXAL REDUCTASE-RELATED"/>
    <property type="match status" value="1"/>
</dbReference>
<dbReference type="InterPro" id="IPR023210">
    <property type="entry name" value="NADP_OxRdtase_dom"/>
</dbReference>
<proteinExistence type="predicted"/>
<dbReference type="GO" id="GO:0005737">
    <property type="term" value="C:cytoplasm"/>
    <property type="evidence" value="ECO:0007669"/>
    <property type="project" value="TreeGrafter"/>
</dbReference>
<feature type="domain" description="NADP-dependent oxidoreductase" evidence="2">
    <location>
        <begin position="21"/>
        <end position="322"/>
    </location>
</feature>
<dbReference type="Proteomes" id="UP000053593">
    <property type="component" value="Unassembled WGS sequence"/>
</dbReference>
<dbReference type="Pfam" id="PF00248">
    <property type="entry name" value="Aldo_ket_red"/>
    <property type="match status" value="1"/>
</dbReference>
<keyword evidence="1" id="KW-0560">Oxidoreductase</keyword>
<dbReference type="InterPro" id="IPR036812">
    <property type="entry name" value="NAD(P)_OxRdtase_dom_sf"/>
</dbReference>
<dbReference type="InterPro" id="IPR050791">
    <property type="entry name" value="Aldo-Keto_reductase"/>
</dbReference>
<evidence type="ECO:0000256" key="1">
    <source>
        <dbReference type="ARBA" id="ARBA00023002"/>
    </source>
</evidence>
<dbReference type="OrthoDB" id="37537at2759"/>
<dbReference type="CDD" id="cd19077">
    <property type="entry name" value="AKR_AKR8A1-2"/>
    <property type="match status" value="1"/>
</dbReference>
<dbReference type="HOGENOM" id="CLU_023205_2_1_1"/>
<gene>
    <name evidence="3" type="ORF">GYMLUDRAFT_99239</name>
</gene>
<evidence type="ECO:0000259" key="2">
    <source>
        <dbReference type="Pfam" id="PF00248"/>
    </source>
</evidence>
<name>A0A0D0CMJ6_9AGAR</name>
<dbReference type="GO" id="GO:0016491">
    <property type="term" value="F:oxidoreductase activity"/>
    <property type="evidence" value="ECO:0007669"/>
    <property type="project" value="UniProtKB-KW"/>
</dbReference>